<dbReference type="PROSITE" id="PS51755">
    <property type="entry name" value="OMPR_PHOB"/>
    <property type="match status" value="1"/>
</dbReference>
<dbReference type="SUPFAM" id="SSF52172">
    <property type="entry name" value="CheY-like"/>
    <property type="match status" value="1"/>
</dbReference>
<dbReference type="GO" id="GO:0005829">
    <property type="term" value="C:cytosol"/>
    <property type="evidence" value="ECO:0007669"/>
    <property type="project" value="TreeGrafter"/>
</dbReference>
<gene>
    <name evidence="10" type="ORF">J0M35_13935</name>
</gene>
<evidence type="ECO:0000313" key="11">
    <source>
        <dbReference type="Proteomes" id="UP000664277"/>
    </source>
</evidence>
<proteinExistence type="predicted"/>
<dbReference type="Gene3D" id="6.10.250.690">
    <property type="match status" value="1"/>
</dbReference>
<dbReference type="GO" id="GO:0006355">
    <property type="term" value="P:regulation of DNA-templated transcription"/>
    <property type="evidence" value="ECO:0007669"/>
    <property type="project" value="InterPro"/>
</dbReference>
<dbReference type="InterPro" id="IPR036388">
    <property type="entry name" value="WH-like_DNA-bd_sf"/>
</dbReference>
<dbReference type="InterPro" id="IPR001789">
    <property type="entry name" value="Sig_transdc_resp-reg_receiver"/>
</dbReference>
<dbReference type="Gene3D" id="3.40.50.2300">
    <property type="match status" value="1"/>
</dbReference>
<evidence type="ECO:0000259" key="8">
    <source>
        <dbReference type="PROSITE" id="PS50110"/>
    </source>
</evidence>
<dbReference type="SMART" id="SM00448">
    <property type="entry name" value="REC"/>
    <property type="match status" value="1"/>
</dbReference>
<evidence type="ECO:0000256" key="6">
    <source>
        <dbReference type="PROSITE-ProRule" id="PRU00169"/>
    </source>
</evidence>
<dbReference type="PROSITE" id="PS50110">
    <property type="entry name" value="RESPONSE_REGULATORY"/>
    <property type="match status" value="1"/>
</dbReference>
<dbReference type="InterPro" id="IPR011006">
    <property type="entry name" value="CheY-like_superfamily"/>
</dbReference>
<dbReference type="GO" id="GO:0000156">
    <property type="term" value="F:phosphorelay response regulator activity"/>
    <property type="evidence" value="ECO:0007669"/>
    <property type="project" value="TreeGrafter"/>
</dbReference>
<keyword evidence="2" id="KW-0902">Two-component regulatory system</keyword>
<evidence type="ECO:0000256" key="2">
    <source>
        <dbReference type="ARBA" id="ARBA00023012"/>
    </source>
</evidence>
<feature type="DNA-binding region" description="OmpR/PhoB-type" evidence="7">
    <location>
        <begin position="125"/>
        <end position="224"/>
    </location>
</feature>
<dbReference type="Gene3D" id="1.10.10.10">
    <property type="entry name" value="Winged helix-like DNA-binding domain superfamily/Winged helix DNA-binding domain"/>
    <property type="match status" value="1"/>
</dbReference>
<sequence length="228" mass="25816">MSKILLVEDDPLFAQMIVDYLSAQQFRVELTDNGKDAQNLLRDFQYEVVILDWGLPDMSGIEILRDFRGRGGITPVLMLTGRDKVEEKEHGLDSGADDYLTKPFNMRELTARVRALIRRTGPSPTGILTAGAIALNPTTHVVTKNGEEVRLLPKEFSLLEYLMRHPNQVFTAEMLLDRVWNSESDAGTEAVRTCLKRLRKKIDDDNAEESLIQTLHGVGYKINPKYIN</sequence>
<evidence type="ECO:0000256" key="3">
    <source>
        <dbReference type="ARBA" id="ARBA00023015"/>
    </source>
</evidence>
<keyword evidence="1 6" id="KW-0597">Phosphoprotein</keyword>
<dbReference type="EMBL" id="JAFLCK010000020">
    <property type="protein sequence ID" value="MBN8661461.1"/>
    <property type="molecule type" value="Genomic_DNA"/>
</dbReference>
<dbReference type="GO" id="GO:0000976">
    <property type="term" value="F:transcription cis-regulatory region binding"/>
    <property type="evidence" value="ECO:0007669"/>
    <property type="project" value="TreeGrafter"/>
</dbReference>
<evidence type="ECO:0000256" key="4">
    <source>
        <dbReference type="ARBA" id="ARBA00023125"/>
    </source>
</evidence>
<reference evidence="10" key="1">
    <citation type="submission" date="2021-02" db="EMBL/GenBank/DDBJ databases">
        <title>Genome-Resolved Metagenomics of a Microbial Community Performing Photosynthetic Biological Nutrient Removal.</title>
        <authorList>
            <person name="Mcdaniel E.A."/>
        </authorList>
    </citation>
    <scope>NUCLEOTIDE SEQUENCE</scope>
    <source>
        <strain evidence="10">UWPOB_OBS1</strain>
    </source>
</reference>
<dbReference type="SMART" id="SM00862">
    <property type="entry name" value="Trans_reg_C"/>
    <property type="match status" value="1"/>
</dbReference>
<dbReference type="Proteomes" id="UP000664277">
    <property type="component" value="Unassembled WGS sequence"/>
</dbReference>
<evidence type="ECO:0000313" key="10">
    <source>
        <dbReference type="EMBL" id="MBN8661461.1"/>
    </source>
</evidence>
<feature type="domain" description="OmpR/PhoB-type" evidence="9">
    <location>
        <begin position="125"/>
        <end position="224"/>
    </location>
</feature>
<keyword evidence="5" id="KW-0804">Transcription</keyword>
<accession>A0A8J7TMX2</accession>
<dbReference type="CDD" id="cd17624">
    <property type="entry name" value="REC_OmpR_PmrA-like"/>
    <property type="match status" value="1"/>
</dbReference>
<dbReference type="PANTHER" id="PTHR48111:SF1">
    <property type="entry name" value="TWO-COMPONENT RESPONSE REGULATOR ORR33"/>
    <property type="match status" value="1"/>
</dbReference>
<dbReference type="AlphaFoldDB" id="A0A8J7TMX2"/>
<dbReference type="GO" id="GO:0032993">
    <property type="term" value="C:protein-DNA complex"/>
    <property type="evidence" value="ECO:0007669"/>
    <property type="project" value="TreeGrafter"/>
</dbReference>
<dbReference type="InterPro" id="IPR039420">
    <property type="entry name" value="WalR-like"/>
</dbReference>
<protein>
    <submittedName>
        <fullName evidence="10">Response regulator transcription factor</fullName>
    </submittedName>
</protein>
<evidence type="ECO:0000256" key="1">
    <source>
        <dbReference type="ARBA" id="ARBA00022553"/>
    </source>
</evidence>
<name>A0A8J7TMX2_9BACT</name>
<evidence type="ECO:0000256" key="7">
    <source>
        <dbReference type="PROSITE-ProRule" id="PRU01091"/>
    </source>
</evidence>
<feature type="modified residue" description="4-aspartylphosphate" evidence="6">
    <location>
        <position position="52"/>
    </location>
</feature>
<dbReference type="CDD" id="cd00383">
    <property type="entry name" value="trans_reg_C"/>
    <property type="match status" value="1"/>
</dbReference>
<comment type="caution">
    <text evidence="10">The sequence shown here is derived from an EMBL/GenBank/DDBJ whole genome shotgun (WGS) entry which is preliminary data.</text>
</comment>
<evidence type="ECO:0000256" key="5">
    <source>
        <dbReference type="ARBA" id="ARBA00023163"/>
    </source>
</evidence>
<keyword evidence="3" id="KW-0805">Transcription regulation</keyword>
<dbReference type="Pfam" id="PF00072">
    <property type="entry name" value="Response_reg"/>
    <property type="match status" value="1"/>
</dbReference>
<dbReference type="InterPro" id="IPR001867">
    <property type="entry name" value="OmpR/PhoB-type_DNA-bd"/>
</dbReference>
<dbReference type="PANTHER" id="PTHR48111">
    <property type="entry name" value="REGULATOR OF RPOS"/>
    <property type="match status" value="1"/>
</dbReference>
<organism evidence="10 11">
    <name type="scientific">Candidatus Obscuribacter phosphatis</name>
    <dbReference type="NCBI Taxonomy" id="1906157"/>
    <lineage>
        <taxon>Bacteria</taxon>
        <taxon>Bacillati</taxon>
        <taxon>Candidatus Melainabacteria</taxon>
        <taxon>Candidatus Obscuribacterales</taxon>
        <taxon>Candidatus Obscuribacteraceae</taxon>
        <taxon>Candidatus Obscuribacter</taxon>
    </lineage>
</organism>
<feature type="domain" description="Response regulatory" evidence="8">
    <location>
        <begin position="3"/>
        <end position="117"/>
    </location>
</feature>
<evidence type="ECO:0000259" key="9">
    <source>
        <dbReference type="PROSITE" id="PS51755"/>
    </source>
</evidence>
<dbReference type="FunFam" id="1.10.10.10:FF:000018">
    <property type="entry name" value="DNA-binding response regulator ResD"/>
    <property type="match status" value="1"/>
</dbReference>
<keyword evidence="4 7" id="KW-0238">DNA-binding</keyword>
<dbReference type="Pfam" id="PF00486">
    <property type="entry name" value="Trans_reg_C"/>
    <property type="match status" value="1"/>
</dbReference>